<name>A0A1F7RWK1_9BACT</name>
<dbReference type="Proteomes" id="UP000179266">
    <property type="component" value="Unassembled WGS sequence"/>
</dbReference>
<dbReference type="Gene3D" id="3.40.50.1010">
    <property type="entry name" value="5'-nuclease"/>
    <property type="match status" value="1"/>
</dbReference>
<reference evidence="2 3" key="1">
    <citation type="journal article" date="2016" name="Nat. Commun.">
        <title>Thousands of microbial genomes shed light on interconnected biogeochemical processes in an aquifer system.</title>
        <authorList>
            <person name="Anantharaman K."/>
            <person name="Brown C.T."/>
            <person name="Hug L.A."/>
            <person name="Sharon I."/>
            <person name="Castelle C.J."/>
            <person name="Probst A.J."/>
            <person name="Thomas B.C."/>
            <person name="Singh A."/>
            <person name="Wilkins M.J."/>
            <person name="Karaoz U."/>
            <person name="Brodie E.L."/>
            <person name="Williams K.H."/>
            <person name="Hubbard S.S."/>
            <person name="Banfield J.F."/>
        </authorList>
    </citation>
    <scope>NUCLEOTIDE SEQUENCE [LARGE SCALE GENOMIC DNA]</scope>
</reference>
<dbReference type="AlphaFoldDB" id="A0A1F7RWK1"/>
<proteinExistence type="predicted"/>
<organism evidence="2 3">
    <name type="scientific">Candidatus Schekmanbacteria bacterium RBG_13_48_7</name>
    <dbReference type="NCBI Taxonomy" id="1817878"/>
    <lineage>
        <taxon>Bacteria</taxon>
        <taxon>Candidatus Schekmaniibacteriota</taxon>
    </lineage>
</organism>
<evidence type="ECO:0000313" key="2">
    <source>
        <dbReference type="EMBL" id="OGL45428.1"/>
    </source>
</evidence>
<dbReference type="InterPro" id="IPR029060">
    <property type="entry name" value="PIN-like_dom_sf"/>
</dbReference>
<sequence>MQVLVDSSVWIDYFRSGNKSSDLDYLIDENIIVINDIILCELIPVLQIQNQLRVIGSLMDVDKLPMNIVWAEIVQYQVKCIEYIGGGIGIPDLLIAQNAIQNRCVLYSLDKHLKQASKVLNVKLHA</sequence>
<dbReference type="SUPFAM" id="SSF88723">
    <property type="entry name" value="PIN domain-like"/>
    <property type="match status" value="1"/>
</dbReference>
<protein>
    <recommendedName>
        <fullName evidence="1">PIN domain-containing protein</fullName>
    </recommendedName>
</protein>
<feature type="domain" description="PIN" evidence="1">
    <location>
        <begin position="3"/>
        <end position="117"/>
    </location>
</feature>
<evidence type="ECO:0000259" key="1">
    <source>
        <dbReference type="Pfam" id="PF01850"/>
    </source>
</evidence>
<accession>A0A1F7RWK1</accession>
<dbReference type="Pfam" id="PF01850">
    <property type="entry name" value="PIN"/>
    <property type="match status" value="1"/>
</dbReference>
<evidence type="ECO:0000313" key="3">
    <source>
        <dbReference type="Proteomes" id="UP000179266"/>
    </source>
</evidence>
<gene>
    <name evidence="2" type="ORF">A2161_03300</name>
</gene>
<comment type="caution">
    <text evidence="2">The sequence shown here is derived from an EMBL/GenBank/DDBJ whole genome shotgun (WGS) entry which is preliminary data.</text>
</comment>
<dbReference type="InterPro" id="IPR002716">
    <property type="entry name" value="PIN_dom"/>
</dbReference>
<dbReference type="EMBL" id="MGDD01000177">
    <property type="protein sequence ID" value="OGL45428.1"/>
    <property type="molecule type" value="Genomic_DNA"/>
</dbReference>